<dbReference type="AlphaFoldDB" id="A0A3B6LJU7"/>
<dbReference type="Gramene" id="TraesARI7B03G04186970.1">
    <property type="protein sequence ID" value="TraesARI7B03G04186970.1.CDS1"/>
    <property type="gene ID" value="TraesARI7B03G04186970"/>
</dbReference>
<proteinExistence type="predicted"/>
<dbReference type="Gramene" id="TraesSYM7B03G04154000.1">
    <property type="protein sequence ID" value="TraesSYM7B03G04154000.1.CDS1"/>
    <property type="gene ID" value="TraesSYM7B03G04154000"/>
</dbReference>
<dbReference type="Gramene" id="TraesCAD_scaffold_023494_01G000100.1">
    <property type="protein sequence ID" value="TraesCAD_scaffold_023494_01G000100.1"/>
    <property type="gene ID" value="TraesCAD_scaffold_023494_01G000100"/>
</dbReference>
<dbReference type="Gramene" id="TraesSTA5B03G02858910.1">
    <property type="protein sequence ID" value="TraesSTA5B03G02858910.1.CDS1"/>
    <property type="gene ID" value="TraesSTA5B03G02858910"/>
</dbReference>
<evidence type="ECO:0008006" key="3">
    <source>
        <dbReference type="Google" id="ProtNLM"/>
    </source>
</evidence>
<gene>
    <name evidence="1" type="primary">LOC123111376</name>
</gene>
<dbReference type="Gramene" id="TraesROB_scaffold_006422_01G000200.1">
    <property type="protein sequence ID" value="TraesROB_scaffold_006422_01G000200.1"/>
    <property type="gene ID" value="TraesROB_scaffold_006422_01G000200"/>
</dbReference>
<reference evidence="1" key="2">
    <citation type="submission" date="2018-10" db="UniProtKB">
        <authorList>
            <consortium name="EnsemblPlants"/>
        </authorList>
    </citation>
    <scope>IDENTIFICATION</scope>
</reference>
<dbReference type="OrthoDB" id="679752at2759"/>
<dbReference type="Gramene" id="TraesMAC5B03G02866610.1">
    <property type="protein sequence ID" value="TraesMAC5B03G02866610.1.CDS1"/>
    <property type="gene ID" value="TraesMAC5B03G02866610"/>
</dbReference>
<accession>A0A3B6LJU7</accession>
<dbReference type="Gramene" id="TraesCLE_scaffold_006241_01G000100.1">
    <property type="protein sequence ID" value="TraesCLE_scaffold_006241_01G000100.1"/>
    <property type="gene ID" value="TraesCLE_scaffold_006241_01G000100"/>
</dbReference>
<dbReference type="PaxDb" id="4565-Traes_5BL_7FE1F579A.1"/>
<dbReference type="Gramene" id="TraesLAC5B03G02820470.1">
    <property type="protein sequence ID" value="TraesLAC5B03G02820470.1.CDS1"/>
    <property type="gene ID" value="TraesLAC5B03G02820470"/>
</dbReference>
<dbReference type="Gramene" id="TraesJAG5B03G02865340.1">
    <property type="protein sequence ID" value="TraesJAG5B03G02865340.1.CDS1"/>
    <property type="gene ID" value="TraesJAG5B03G02865340"/>
</dbReference>
<keyword evidence="2" id="KW-1185">Reference proteome</keyword>
<reference evidence="1" key="1">
    <citation type="submission" date="2018-08" db="EMBL/GenBank/DDBJ databases">
        <authorList>
            <person name="Rossello M."/>
        </authorList>
    </citation>
    <scope>NUCLEOTIDE SEQUENCE [LARGE SCALE GENOMIC DNA]</scope>
    <source>
        <strain evidence="1">cv. Chinese Spring</strain>
    </source>
</reference>
<dbReference type="Gramene" id="TraesCS5B02G147700.1">
    <property type="protein sequence ID" value="TraesCS5B02G147700.1.cds1"/>
    <property type="gene ID" value="TraesCS5B02G147700"/>
</dbReference>
<name>A0A3B6LJU7_WHEAT</name>
<evidence type="ECO:0000313" key="1">
    <source>
        <dbReference type="EnsemblPlants" id="TraesCS5B02G147700.1.cds1"/>
    </source>
</evidence>
<dbReference type="PANTHER" id="PTHR33085:SF83">
    <property type="entry name" value="DUF1618 DOMAIN-CONTAINING PROTEIN"/>
    <property type="match status" value="1"/>
</dbReference>
<dbReference type="EnsemblPlants" id="TraesCS5B02G147700.1">
    <property type="protein sequence ID" value="TraesCS5B02G147700.1.cds1"/>
    <property type="gene ID" value="TraesCS5B02G147700"/>
</dbReference>
<dbReference type="Gramene" id="TraesWEE_scaffold_037775_01G000100.1">
    <property type="protein sequence ID" value="TraesWEE_scaffold_037775_01G000100.1"/>
    <property type="gene ID" value="TraesWEE_scaffold_037775_01G000100"/>
</dbReference>
<dbReference type="Gramene" id="TraesNOR5B03G02893810.1">
    <property type="protein sequence ID" value="TraesNOR5B03G02893810.1.CDS1"/>
    <property type="gene ID" value="TraesNOR5B03G02893810"/>
</dbReference>
<protein>
    <recommendedName>
        <fullName evidence="3">F-box associated domain-containing protein</fullName>
    </recommendedName>
</protein>
<dbReference type="SMR" id="A0A3B6LJU7"/>
<dbReference type="Gramene" id="TraesRN5B0100411100.1">
    <property type="protein sequence ID" value="TraesRN5B0100411100.1"/>
    <property type="gene ID" value="TraesRN5B0100411100"/>
</dbReference>
<organism evidence="1">
    <name type="scientific">Triticum aestivum</name>
    <name type="common">Wheat</name>
    <dbReference type="NCBI Taxonomy" id="4565"/>
    <lineage>
        <taxon>Eukaryota</taxon>
        <taxon>Viridiplantae</taxon>
        <taxon>Streptophyta</taxon>
        <taxon>Embryophyta</taxon>
        <taxon>Tracheophyta</taxon>
        <taxon>Spermatophyta</taxon>
        <taxon>Magnoliopsida</taxon>
        <taxon>Liliopsida</taxon>
        <taxon>Poales</taxon>
        <taxon>Poaceae</taxon>
        <taxon>BOP clade</taxon>
        <taxon>Pooideae</taxon>
        <taxon>Triticodae</taxon>
        <taxon>Triticeae</taxon>
        <taxon>Triticinae</taxon>
        <taxon>Triticum</taxon>
    </lineage>
</organism>
<dbReference type="PANTHER" id="PTHR33085">
    <property type="entry name" value="OS12G0113100 PROTEIN-RELATED"/>
    <property type="match status" value="1"/>
</dbReference>
<dbReference type="GeneID" id="123111376"/>
<dbReference type="OMA" id="WANDEAL"/>
<dbReference type="RefSeq" id="XP_044388098.1">
    <property type="nucleotide sequence ID" value="XM_044532163.1"/>
</dbReference>
<dbReference type="Gramene" id="TraesJUL5B03G02888140.1">
    <property type="protein sequence ID" value="TraesJUL5B03G02888140.1.CDS1"/>
    <property type="gene ID" value="TraesJUL5B03G02888140"/>
</dbReference>
<dbReference type="Pfam" id="PF07893">
    <property type="entry name" value="DUF1668"/>
    <property type="match status" value="1"/>
</dbReference>
<dbReference type="InterPro" id="IPR012871">
    <property type="entry name" value="DUF1668_ORYSA"/>
</dbReference>
<dbReference type="Proteomes" id="UP000019116">
    <property type="component" value="Chromosome 5B"/>
</dbReference>
<sequence length="339" mass="38099">MCSMIRRFVHLIVHDVKGGAGGGGYALRNIDTKPLFAGIGGGSTSMAVTTRLPRPAAFFESANTDNNNHTEFFLLGSKIVSVNMNRRTVLYDSLTSGISGGPDLRHCKFVHPAWAAIRGKLYITNMLPHNYGKPCLEALRFDDELEDWLWDLLPSPPFFDEPFRSDNTIQCYAAGDEEKMWISTLGRGTYTFDAATATWCKEGGWTLPFEGRVQYIPEYGIYFGFSKRLNKLCSAEMIAGAKASEPPVHKQVWDNVDVYVGEGWHLAHSYLTYLGEGKFCVTRFYDTRREWDDWCIPLSNVAVMSALEMRLDANTGELKMIRGASTRYKFPDAVHGWAL</sequence>
<dbReference type="Gramene" id="TraesCS5B03G0408600.1">
    <property type="protein sequence ID" value="TraesCS5B03G0408600.1.CDS1"/>
    <property type="gene ID" value="TraesCS5B03G0408600"/>
</dbReference>
<evidence type="ECO:0000313" key="2">
    <source>
        <dbReference type="Proteomes" id="UP000019116"/>
    </source>
</evidence>
<dbReference type="Gramene" id="TraesPARA_EIv1.0_1668330.1">
    <property type="protein sequence ID" value="TraesPARA_EIv1.0_1668330.1.CDS1"/>
    <property type="gene ID" value="TraesPARA_EIv1.0_1668330"/>
</dbReference>